<dbReference type="AlphaFoldDB" id="A0AAW1MHU4"/>
<gene>
    <name evidence="1" type="ORF">QE152_g7123</name>
</gene>
<accession>A0AAW1MHU4</accession>
<organism evidence="1 2">
    <name type="scientific">Popillia japonica</name>
    <name type="common">Japanese beetle</name>
    <dbReference type="NCBI Taxonomy" id="7064"/>
    <lineage>
        <taxon>Eukaryota</taxon>
        <taxon>Metazoa</taxon>
        <taxon>Ecdysozoa</taxon>
        <taxon>Arthropoda</taxon>
        <taxon>Hexapoda</taxon>
        <taxon>Insecta</taxon>
        <taxon>Pterygota</taxon>
        <taxon>Neoptera</taxon>
        <taxon>Endopterygota</taxon>
        <taxon>Coleoptera</taxon>
        <taxon>Polyphaga</taxon>
        <taxon>Scarabaeiformia</taxon>
        <taxon>Scarabaeidae</taxon>
        <taxon>Rutelinae</taxon>
        <taxon>Popillia</taxon>
    </lineage>
</organism>
<comment type="caution">
    <text evidence="1">The sequence shown here is derived from an EMBL/GenBank/DDBJ whole genome shotgun (WGS) entry which is preliminary data.</text>
</comment>
<sequence>MKCWCCRGGLTLPEALELAYIEEIDEIFIELPDTSVLTDEVSGDEDSGGLVDNLSGAQLRVSVEIKLNNSERIGGCSENVVNNDQSSVPSSTSSV</sequence>
<proteinExistence type="predicted"/>
<evidence type="ECO:0000313" key="2">
    <source>
        <dbReference type="Proteomes" id="UP001458880"/>
    </source>
</evidence>
<dbReference type="EMBL" id="JASPKY010000050">
    <property type="protein sequence ID" value="KAK9745211.1"/>
    <property type="molecule type" value="Genomic_DNA"/>
</dbReference>
<reference evidence="1 2" key="1">
    <citation type="journal article" date="2024" name="BMC Genomics">
        <title>De novo assembly and annotation of Popillia japonica's genome with initial clues to its potential as an invasive pest.</title>
        <authorList>
            <person name="Cucini C."/>
            <person name="Boschi S."/>
            <person name="Funari R."/>
            <person name="Cardaioli E."/>
            <person name="Iannotti N."/>
            <person name="Marturano G."/>
            <person name="Paoli F."/>
            <person name="Bruttini M."/>
            <person name="Carapelli A."/>
            <person name="Frati F."/>
            <person name="Nardi F."/>
        </authorList>
    </citation>
    <scope>NUCLEOTIDE SEQUENCE [LARGE SCALE GENOMIC DNA]</scope>
    <source>
        <strain evidence="1">DMR45628</strain>
    </source>
</reference>
<dbReference type="Proteomes" id="UP001458880">
    <property type="component" value="Unassembled WGS sequence"/>
</dbReference>
<name>A0AAW1MHU4_POPJA</name>
<protein>
    <submittedName>
        <fullName evidence="1">Uncharacterized protein</fullName>
    </submittedName>
</protein>
<evidence type="ECO:0000313" key="1">
    <source>
        <dbReference type="EMBL" id="KAK9745211.1"/>
    </source>
</evidence>
<keyword evidence="2" id="KW-1185">Reference proteome</keyword>